<dbReference type="PANTHER" id="PTHR42866:SF1">
    <property type="entry name" value="SPORE COAT POLYSACCHARIDE BIOSYNTHESIS PROTEIN SPSF"/>
    <property type="match status" value="1"/>
</dbReference>
<dbReference type="Pfam" id="PF02348">
    <property type="entry name" value="CTP_transf_3"/>
    <property type="match status" value="1"/>
</dbReference>
<keyword evidence="2" id="KW-1185">Reference proteome</keyword>
<comment type="caution">
    <text evidence="1">The sequence shown here is derived from an EMBL/GenBank/DDBJ whole genome shotgun (WGS) entry which is preliminary data.</text>
</comment>
<dbReference type="InterPro" id="IPR029044">
    <property type="entry name" value="Nucleotide-diphossugar_trans"/>
</dbReference>
<dbReference type="Proteomes" id="UP000019486">
    <property type="component" value="Unassembled WGS sequence"/>
</dbReference>
<accession>W9HFZ0</accession>
<evidence type="ECO:0008006" key="3">
    <source>
        <dbReference type="Google" id="ProtNLM"/>
    </source>
</evidence>
<proteinExistence type="predicted"/>
<dbReference type="PANTHER" id="PTHR42866">
    <property type="entry name" value="3-DEOXY-MANNO-OCTULOSONATE CYTIDYLYLTRANSFERASE"/>
    <property type="match status" value="1"/>
</dbReference>
<gene>
    <name evidence="1" type="ORF">N825_01000</name>
</gene>
<dbReference type="STRING" id="1385369.N825_01000"/>
<sequence>MRVGILLSVREKATRLPGKVLKPLGDGNVTQFLLRRLKESRRADAIIVATSTDPRDQVLCDIAAAEGVACFRGSLDDKLVRYRDACRMFDLDFAVVVDGDDPFVSIDHIDRLIAHAEAAPIDFVTFDGLPLGATGFGLAASALERVCKDRPESNTEVWGSLFLGDPAFACGRITETDDRYHRPWLRMTLDYEEDYRLFRAVVDGLSAQGLAPTFSNIMVFLADHPEIAQINQGVQQAYETHLRSSEISAEIGADARIGA</sequence>
<dbReference type="AlphaFoldDB" id="W9HFZ0"/>
<evidence type="ECO:0000313" key="1">
    <source>
        <dbReference type="EMBL" id="EWY42823.1"/>
    </source>
</evidence>
<dbReference type="GO" id="GO:0005829">
    <property type="term" value="C:cytosol"/>
    <property type="evidence" value="ECO:0007669"/>
    <property type="project" value="TreeGrafter"/>
</dbReference>
<reference evidence="1 2" key="1">
    <citation type="submission" date="2013-08" db="EMBL/GenBank/DDBJ databases">
        <title>The genome sequence of Skermanella stibiiresistens.</title>
        <authorList>
            <person name="Zhu W."/>
            <person name="Wang G."/>
        </authorList>
    </citation>
    <scope>NUCLEOTIDE SEQUENCE [LARGE SCALE GENOMIC DNA]</scope>
    <source>
        <strain evidence="1 2">SB22</strain>
    </source>
</reference>
<dbReference type="EMBL" id="AVFL01000001">
    <property type="protein sequence ID" value="EWY42823.1"/>
    <property type="molecule type" value="Genomic_DNA"/>
</dbReference>
<dbReference type="SUPFAM" id="SSF53448">
    <property type="entry name" value="Nucleotide-diphospho-sugar transferases"/>
    <property type="match status" value="1"/>
</dbReference>
<dbReference type="OrthoDB" id="9801052at2"/>
<dbReference type="InterPro" id="IPR003329">
    <property type="entry name" value="Cytidylyl_trans"/>
</dbReference>
<name>W9HFZ0_9PROT</name>
<organism evidence="1 2">
    <name type="scientific">Skermanella stibiiresistens SB22</name>
    <dbReference type="NCBI Taxonomy" id="1385369"/>
    <lineage>
        <taxon>Bacteria</taxon>
        <taxon>Pseudomonadati</taxon>
        <taxon>Pseudomonadota</taxon>
        <taxon>Alphaproteobacteria</taxon>
        <taxon>Rhodospirillales</taxon>
        <taxon>Azospirillaceae</taxon>
        <taxon>Skermanella</taxon>
    </lineage>
</organism>
<dbReference type="RefSeq" id="WP_084164122.1">
    <property type="nucleotide sequence ID" value="NZ_AVFL01000001.1"/>
</dbReference>
<evidence type="ECO:0000313" key="2">
    <source>
        <dbReference type="Proteomes" id="UP000019486"/>
    </source>
</evidence>
<dbReference type="Gene3D" id="3.90.550.10">
    <property type="entry name" value="Spore Coat Polysaccharide Biosynthesis Protein SpsA, Chain A"/>
    <property type="match status" value="1"/>
</dbReference>
<protein>
    <recommendedName>
        <fullName evidence="3">3-deoxy-manno-octulosonate cytidylyltransferase</fullName>
    </recommendedName>
</protein>